<dbReference type="PIRSF" id="PIRSF012565">
    <property type="entry name" value="DUF1027"/>
    <property type="match status" value="1"/>
</dbReference>
<evidence type="ECO:0000313" key="3">
    <source>
        <dbReference type="EMBL" id="KIS02859.1"/>
    </source>
</evidence>
<accession>A0A0D0YUB2</accession>
<dbReference type="Gene3D" id="3.50.4.20">
    <property type="match status" value="1"/>
</dbReference>
<evidence type="ECO:0000256" key="2">
    <source>
        <dbReference type="SAM" id="MobiDB-lite"/>
    </source>
</evidence>
<evidence type="ECO:0008006" key="5">
    <source>
        <dbReference type="Google" id="ProtNLM"/>
    </source>
</evidence>
<feature type="compositionally biased region" description="Polar residues" evidence="2">
    <location>
        <begin position="148"/>
        <end position="166"/>
    </location>
</feature>
<name>A0A0D0YUB2_9LACO</name>
<dbReference type="InterPro" id="IPR038141">
    <property type="entry name" value="YutD-like_sf"/>
</dbReference>
<keyword evidence="4" id="KW-1185">Reference proteome</keyword>
<feature type="region of interest" description="Disordered" evidence="2">
    <location>
        <begin position="125"/>
        <end position="223"/>
    </location>
</feature>
<dbReference type="PATRIC" id="fig|1335616.4.peg.1585"/>
<comment type="caution">
    <text evidence="3">The sequence shown here is derived from an EMBL/GenBank/DDBJ whole genome shotgun (WGS) entry which is preliminary data.</text>
</comment>
<protein>
    <recommendedName>
        <fullName evidence="5">Transcriptional regulator</fullName>
    </recommendedName>
</protein>
<dbReference type="STRING" id="1335616.WDC_1577"/>
<proteinExistence type="predicted"/>
<organism evidence="3 4">
    <name type="scientific">Paucilactobacillus wasatchensis</name>
    <dbReference type="NCBI Taxonomy" id="1335616"/>
    <lineage>
        <taxon>Bacteria</taxon>
        <taxon>Bacillati</taxon>
        <taxon>Bacillota</taxon>
        <taxon>Bacilli</taxon>
        <taxon>Lactobacillales</taxon>
        <taxon>Lactobacillaceae</taxon>
        <taxon>Paucilactobacillus</taxon>
    </lineage>
</organism>
<dbReference type="Pfam" id="PF06265">
    <property type="entry name" value="YutD-like"/>
    <property type="match status" value="1"/>
</dbReference>
<keyword evidence="1" id="KW-1015">Disulfide bond</keyword>
<feature type="compositionally biased region" description="Basic residues" evidence="2">
    <location>
        <begin position="130"/>
        <end position="147"/>
    </location>
</feature>
<dbReference type="InterPro" id="IPR009370">
    <property type="entry name" value="YutD-like"/>
</dbReference>
<dbReference type="RefSeq" id="WP_052497830.1">
    <property type="nucleotide sequence ID" value="NZ_AWTT01000044.1"/>
</dbReference>
<gene>
    <name evidence="3" type="ORF">WDC_1577</name>
</gene>
<evidence type="ECO:0000256" key="1">
    <source>
        <dbReference type="PIRSR" id="PIRSR012565-1"/>
    </source>
</evidence>
<sequence>MDREKMKQLIAERQEQRADIFKIEREDETAFTINGHQYQLVANYRDAFDPDKLGERFSTILSKYDYIVGDWGFEQLRLKGFYASSNNNAPKGQLVDTIQDYLYEYCNFGCAYFVIQNLDVRVPKNEHNNHRNRSRPHTSKQTQHKRNSGQVKTKDSSPSSKNQAHNNQRHKNKKSSNSNEPQIRERKTKVNPVPIEQRKSQTAVRTSSSKDHPANQRFVIRHK</sequence>
<dbReference type="AlphaFoldDB" id="A0A0D0YUB2"/>
<dbReference type="Proteomes" id="UP000032279">
    <property type="component" value="Unassembled WGS sequence"/>
</dbReference>
<feature type="disulfide bond" evidence="1">
    <location>
        <begin position="106"/>
        <end position="110"/>
    </location>
</feature>
<dbReference type="EMBL" id="AWTT01000044">
    <property type="protein sequence ID" value="KIS02859.1"/>
    <property type="molecule type" value="Genomic_DNA"/>
</dbReference>
<evidence type="ECO:0000313" key="4">
    <source>
        <dbReference type="Proteomes" id="UP000032279"/>
    </source>
</evidence>
<reference evidence="3 4" key="1">
    <citation type="submission" date="2013-08" db="EMBL/GenBank/DDBJ databases">
        <title>Lactobacillus wasatchii sp. WDC04, a late gas producing bacteria isolated from aged chedder cheese.</title>
        <authorList>
            <person name="Oberg C.J."/>
            <person name="Culumber M."/>
            <person name="McMahon D.J."/>
            <person name="Broadbent J.R."/>
            <person name="Oberg T.S."/>
            <person name="Ortaki F."/>
        </authorList>
    </citation>
    <scope>NUCLEOTIDE SEQUENCE [LARGE SCALE GENOMIC DNA]</scope>
    <source>
        <strain evidence="3 4">WDC04</strain>
    </source>
</reference>